<organism evidence="4 5">
    <name type="scientific">Cellulomonas hominis</name>
    <dbReference type="NCBI Taxonomy" id="156981"/>
    <lineage>
        <taxon>Bacteria</taxon>
        <taxon>Bacillati</taxon>
        <taxon>Actinomycetota</taxon>
        <taxon>Actinomycetes</taxon>
        <taxon>Micrococcales</taxon>
        <taxon>Cellulomonadaceae</taxon>
        <taxon>Cellulomonas</taxon>
    </lineage>
</organism>
<dbReference type="Proteomes" id="UP000308121">
    <property type="component" value="Unassembled WGS sequence"/>
</dbReference>
<reference evidence="4 5" key="1">
    <citation type="submission" date="2019-05" db="EMBL/GenBank/DDBJ databases">
        <title>Genome sequence of Cellulomonas hominis strain CS1.</title>
        <authorList>
            <person name="Belmont J."/>
            <person name="Maclea K.S."/>
        </authorList>
    </citation>
    <scope>NUCLEOTIDE SEQUENCE [LARGE SCALE GENOMIC DNA]</scope>
    <source>
        <strain evidence="4 5">CS1</strain>
    </source>
</reference>
<comment type="caution">
    <text evidence="4">The sequence shown here is derived from an EMBL/GenBank/DDBJ whole genome shotgun (WGS) entry which is preliminary data.</text>
</comment>
<dbReference type="OrthoDB" id="9802433at2"/>
<keyword evidence="1" id="KW-0378">Hydrolase</keyword>
<dbReference type="RefSeq" id="WP_154730588.1">
    <property type="nucleotide sequence ID" value="NZ_SZYE01000165.1"/>
</dbReference>
<dbReference type="Pfam" id="PF00128">
    <property type="entry name" value="Alpha-amylase"/>
    <property type="match status" value="1"/>
</dbReference>
<proteinExistence type="predicted"/>
<dbReference type="PANTHER" id="PTHR10357:SF210">
    <property type="entry name" value="MALTODEXTRIN GLUCOSIDASE"/>
    <property type="match status" value="1"/>
</dbReference>
<evidence type="ECO:0000256" key="2">
    <source>
        <dbReference type="ARBA" id="ARBA00023295"/>
    </source>
</evidence>
<dbReference type="CDD" id="cd11354">
    <property type="entry name" value="AmyAc_bac_CMD_like"/>
    <property type="match status" value="1"/>
</dbReference>
<gene>
    <name evidence="4" type="ORF">FA014_15685</name>
</gene>
<feature type="domain" description="Glycosyl hydrolase family 13 catalytic" evidence="3">
    <location>
        <begin position="13"/>
        <end position="362"/>
    </location>
</feature>
<dbReference type="InterPro" id="IPR017853">
    <property type="entry name" value="GH"/>
</dbReference>
<sequence>MAPPWVQHAMWWHVYPLGFTGAERAALGPGAPVAHRLGHVERWLDYLVDLGLNGLALGPVFASSTHGYDTVDHDRVDPRLGDRADLDRLLAAAHDRGVRVLLDGVFNHVGDQHPLFRAALDGGPGSPEAGLFRIRWTDDGPDWDCFEGHRSLVTLNHDSPRVVDLVADVMTRWLDAGADGWRLDAAYAVPTAFWAQVTGRVRAAHPDAYLVGEVIHGDYPAFVAESGVDAVTQYELWKAVWSSIAERNFHELVWTLGRHDAFLDHFVPYTFVGNHDVTRITSRVGDATLAGHALVVLATVGGTPAIYYGDEQAYRGVKEDRAGGDDEVRPPYPPAPGDLAGPDVAPDGWATHDRHAALLGLRRRHPWLHTARTRVVEVTNTRLAYEARASDGSGAALLVALNLDGTPWRLSAPAGATVAVHADPAVVPGTRPGPGASVDVPGPGWVVLEV</sequence>
<keyword evidence="2" id="KW-0326">Glycosidase</keyword>
<dbReference type="SUPFAM" id="SSF51445">
    <property type="entry name" value="(Trans)glycosidases"/>
    <property type="match status" value="1"/>
</dbReference>
<dbReference type="InterPro" id="IPR006047">
    <property type="entry name" value="GH13_cat_dom"/>
</dbReference>
<name>A0A7Z8JXK2_9CELL</name>
<protein>
    <submittedName>
        <fullName evidence="4">DUF3459 domain-containing protein</fullName>
    </submittedName>
</protein>
<evidence type="ECO:0000313" key="5">
    <source>
        <dbReference type="Proteomes" id="UP000308121"/>
    </source>
</evidence>
<dbReference type="EMBL" id="SZYE01000165">
    <property type="protein sequence ID" value="TKR22574.1"/>
    <property type="molecule type" value="Genomic_DNA"/>
</dbReference>
<evidence type="ECO:0000313" key="4">
    <source>
        <dbReference type="EMBL" id="TKR22574.1"/>
    </source>
</evidence>
<dbReference type="GO" id="GO:0005975">
    <property type="term" value="P:carbohydrate metabolic process"/>
    <property type="evidence" value="ECO:0007669"/>
    <property type="project" value="InterPro"/>
</dbReference>
<accession>A0A7Z8JXK2</accession>
<dbReference type="Gene3D" id="3.20.20.80">
    <property type="entry name" value="Glycosidases"/>
    <property type="match status" value="1"/>
</dbReference>
<dbReference type="GO" id="GO:0016798">
    <property type="term" value="F:hydrolase activity, acting on glycosyl bonds"/>
    <property type="evidence" value="ECO:0007669"/>
    <property type="project" value="UniProtKB-KW"/>
</dbReference>
<dbReference type="AlphaFoldDB" id="A0A7Z8JXK2"/>
<dbReference type="SMART" id="SM00642">
    <property type="entry name" value="Aamy"/>
    <property type="match status" value="1"/>
</dbReference>
<evidence type="ECO:0000259" key="3">
    <source>
        <dbReference type="SMART" id="SM00642"/>
    </source>
</evidence>
<dbReference type="PANTHER" id="PTHR10357">
    <property type="entry name" value="ALPHA-AMYLASE FAMILY MEMBER"/>
    <property type="match status" value="1"/>
</dbReference>
<evidence type="ECO:0000256" key="1">
    <source>
        <dbReference type="ARBA" id="ARBA00022801"/>
    </source>
</evidence>